<dbReference type="GO" id="GO:0046872">
    <property type="term" value="F:metal ion binding"/>
    <property type="evidence" value="ECO:0007669"/>
    <property type="project" value="UniProtKB-KW"/>
</dbReference>
<evidence type="ECO:0000313" key="4">
    <source>
        <dbReference type="EMBL" id="KIH87573.1"/>
    </source>
</evidence>
<dbReference type="Proteomes" id="UP000031575">
    <property type="component" value="Unassembled WGS sequence"/>
</dbReference>
<dbReference type="Pfam" id="PF00264">
    <property type="entry name" value="Tyrosinase"/>
    <property type="match status" value="1"/>
</dbReference>
<feature type="chain" id="PRO_5002148798" description="Tyrosinase copper-binding domain-containing protein" evidence="2">
    <location>
        <begin position="22"/>
        <end position="576"/>
    </location>
</feature>
<dbReference type="EMBL" id="AWTV01000010">
    <property type="protein sequence ID" value="KIH87573.1"/>
    <property type="molecule type" value="Genomic_DNA"/>
</dbReference>
<dbReference type="VEuPathDB" id="FungiDB:SPBR_04830"/>
<name>A0A0C2F903_9PEZI</name>
<accession>A0A0C2F903</accession>
<sequence>MKISKHNIVAVLLGIRSTVEAAIVPVTGIHTGINPERGTFPPRLRIQDLQTSGPQWDLYVHAMVAWKSIPEDNELSYFGLSGIHGRPYVAWNGVEQVEGAPLTGYCTHNEVLFAIWHRPMVAVFEQILAQHIQAVAALYNATPTIAETYRHAADTWRHPYWDWALDKALPDAVVTPNVTIRAPPDGRTTATLANPLRYYRFHQFPLNATLFPADDDYHLASFPTTLRCPDPFNNFTSNPGMASANIAGIDLAGQVYNIYTRVADFGSMSSTACDSTSFEQEHNEVHVAVGGIHPMGHFAHLGYSGFDPLFMMHHAAIDRHVALWQTVHANASMFGPQEDYQTQTGQFATAPGTNITADSPLKPFYASANGTFHTPNSARDIATFGYSYPELLTAQLTAQINSINGSRSVNASSRTKLRQAVTAEINRLYAPKTVSTTKRRLSWSRAVASTPQTVYFVRIAIEKAGLALPAAVNVFLGTTLAGRLLLLASPPTGRVHGEIGLENALQISSSQDSDVAVEDVLRQRFRWEVVTLSETHSVTIQVREETVHLPQSIKEFPIYTNVRILHGLGTEKTTEK</sequence>
<dbReference type="GO" id="GO:0016491">
    <property type="term" value="F:oxidoreductase activity"/>
    <property type="evidence" value="ECO:0007669"/>
    <property type="project" value="InterPro"/>
</dbReference>
<dbReference type="RefSeq" id="XP_040615583.1">
    <property type="nucleotide sequence ID" value="XM_040763107.1"/>
</dbReference>
<keyword evidence="5" id="KW-1185">Reference proteome</keyword>
<protein>
    <recommendedName>
        <fullName evidence="3">Tyrosinase copper-binding domain-containing protein</fullName>
    </recommendedName>
</protein>
<dbReference type="HOGENOM" id="CLU_013691_2_0_1"/>
<dbReference type="InterPro" id="IPR050316">
    <property type="entry name" value="Tyrosinase/Hemocyanin"/>
</dbReference>
<keyword evidence="1" id="KW-0479">Metal-binding</keyword>
<reference evidence="4 5" key="1">
    <citation type="journal article" date="2014" name="BMC Genomics">
        <title>Comparative genomics of the major fungal agents of human and animal Sporotrichosis: Sporothrix schenckii and Sporothrix brasiliensis.</title>
        <authorList>
            <person name="Teixeira M.M."/>
            <person name="de Almeida L.G."/>
            <person name="Kubitschek-Barreira P."/>
            <person name="Alves F.L."/>
            <person name="Kioshima E.S."/>
            <person name="Abadio A.K."/>
            <person name="Fernandes L."/>
            <person name="Derengowski L.S."/>
            <person name="Ferreira K.S."/>
            <person name="Souza R.C."/>
            <person name="Ruiz J.C."/>
            <person name="de Andrade N.C."/>
            <person name="Paes H.C."/>
            <person name="Nicola A.M."/>
            <person name="Albuquerque P."/>
            <person name="Gerber A.L."/>
            <person name="Martins V.P."/>
            <person name="Peconick L.D."/>
            <person name="Neto A.V."/>
            <person name="Chaucanez C.B."/>
            <person name="Silva P.A."/>
            <person name="Cunha O.L."/>
            <person name="de Oliveira F.F."/>
            <person name="dos Santos T.C."/>
            <person name="Barros A.L."/>
            <person name="Soares M.A."/>
            <person name="de Oliveira L.M."/>
            <person name="Marini M.M."/>
            <person name="Villalobos-Duno H."/>
            <person name="Cunha M.M."/>
            <person name="de Hoog S."/>
            <person name="da Silveira J.F."/>
            <person name="Henrissat B."/>
            <person name="Nino-Vega G.A."/>
            <person name="Cisalpino P.S."/>
            <person name="Mora-Montes H.M."/>
            <person name="Almeida S.R."/>
            <person name="Stajich J.E."/>
            <person name="Lopes-Bezerra L.M."/>
            <person name="Vasconcelos A.T."/>
            <person name="Felipe M.S."/>
        </authorList>
    </citation>
    <scope>NUCLEOTIDE SEQUENCE [LARGE SCALE GENOMIC DNA]</scope>
    <source>
        <strain evidence="4 5">5110</strain>
    </source>
</reference>
<comment type="caution">
    <text evidence="4">The sequence shown here is derived from an EMBL/GenBank/DDBJ whole genome shotgun (WGS) entry which is preliminary data.</text>
</comment>
<feature type="signal peptide" evidence="2">
    <location>
        <begin position="1"/>
        <end position="21"/>
    </location>
</feature>
<keyword evidence="2" id="KW-0732">Signal</keyword>
<dbReference type="PROSITE" id="PS00498">
    <property type="entry name" value="TYROSINASE_2"/>
    <property type="match status" value="1"/>
</dbReference>
<dbReference type="SUPFAM" id="SSF48056">
    <property type="entry name" value="Di-copper centre-containing domain"/>
    <property type="match status" value="1"/>
</dbReference>
<gene>
    <name evidence="4" type="ORF">SPBR_04830</name>
</gene>
<dbReference type="AlphaFoldDB" id="A0A0C2F903"/>
<feature type="domain" description="Tyrosinase copper-binding" evidence="3">
    <location>
        <begin position="307"/>
        <end position="318"/>
    </location>
</feature>
<evidence type="ECO:0000259" key="3">
    <source>
        <dbReference type="PROSITE" id="PS00498"/>
    </source>
</evidence>
<dbReference type="PANTHER" id="PTHR11474">
    <property type="entry name" value="TYROSINASE FAMILY MEMBER"/>
    <property type="match status" value="1"/>
</dbReference>
<evidence type="ECO:0000256" key="1">
    <source>
        <dbReference type="ARBA" id="ARBA00022723"/>
    </source>
</evidence>
<dbReference type="PANTHER" id="PTHR11474:SF131">
    <property type="entry name" value="TYROSINASE COPPER-BINDING DOMAIN-CONTAINING PROTEIN"/>
    <property type="match status" value="1"/>
</dbReference>
<evidence type="ECO:0000256" key="2">
    <source>
        <dbReference type="SAM" id="SignalP"/>
    </source>
</evidence>
<dbReference type="InterPro" id="IPR008922">
    <property type="entry name" value="Di-copper_centre_dom_sf"/>
</dbReference>
<organism evidence="4 5">
    <name type="scientific">Sporothrix brasiliensis 5110</name>
    <dbReference type="NCBI Taxonomy" id="1398154"/>
    <lineage>
        <taxon>Eukaryota</taxon>
        <taxon>Fungi</taxon>
        <taxon>Dikarya</taxon>
        <taxon>Ascomycota</taxon>
        <taxon>Pezizomycotina</taxon>
        <taxon>Sordariomycetes</taxon>
        <taxon>Sordariomycetidae</taxon>
        <taxon>Ophiostomatales</taxon>
        <taxon>Ophiostomataceae</taxon>
        <taxon>Sporothrix</taxon>
    </lineage>
</organism>
<dbReference type="GeneID" id="63678028"/>
<proteinExistence type="predicted"/>
<dbReference type="InterPro" id="IPR002227">
    <property type="entry name" value="Tyrosinase_Cu-bd"/>
</dbReference>
<dbReference type="PRINTS" id="PR00092">
    <property type="entry name" value="TYROSINASE"/>
</dbReference>
<dbReference type="Gene3D" id="1.10.1280.10">
    <property type="entry name" value="Di-copper center containing domain from catechol oxidase"/>
    <property type="match status" value="1"/>
</dbReference>
<dbReference type="OrthoDB" id="6132182at2759"/>
<evidence type="ECO:0000313" key="5">
    <source>
        <dbReference type="Proteomes" id="UP000031575"/>
    </source>
</evidence>